<dbReference type="PANTHER" id="PTHR43776:SF7">
    <property type="entry name" value="D,D-DIPEPTIDE TRANSPORT ATP-BINDING PROTEIN DDPF-RELATED"/>
    <property type="match status" value="1"/>
</dbReference>
<dbReference type="GO" id="GO:0005524">
    <property type="term" value="F:ATP binding"/>
    <property type="evidence" value="ECO:0007669"/>
    <property type="project" value="UniProtKB-KW"/>
</dbReference>
<evidence type="ECO:0000259" key="5">
    <source>
        <dbReference type="PROSITE" id="PS50893"/>
    </source>
</evidence>
<sequence>MLERDDDMGKVLEVKDLHVSFDTYAGEVKAVRGVSFDLEKGETLAIVGESGSGKSVTSQALMRLIPSPPGRIPKGQVLFEGRDLVTLSEKEMQDVRGRDISMIFQDPMTSLNPTMTIGNQIMESFIKHQKLNRAEARSRAIELLEMVGIPLANERVDQYPHQFSGGMRQRIVIAIALACNPKIIIADEPTTALDVSIQAQILELLKELQKKMGTSIIFITHDLGVVANMADRVAVMYAGKIVEIGKVDEIFYDPKHPYTWGLLGSMPSLDASDDELMSIPGSPPDMFKPPVGDAFAARNPFALKVDLEYEPPMFKISDTHYAATWLLHEMAPDIKPPASAVRRKVNSDDATEAPVSTKKTFNYENREKLVEVKDLKQHFDLGNGHTLKAVDGITFDIYKGEIFGLVGESGCGKSTTGRTILRLYDATGGEVLFNGQSVHGKKTLEEKKWLNRKIQMIFQDPYSSLNPRLTVSDIIAEGLDIHRLATKEARIAKVHELLETVGLNREHANRYPHEFSGGQRQRIGIARALAVDPEFIIADEPISALDVSIQAQVINLLKRLQKEKGLTYLFIAHDLSMVKYISDRIGVMYRGRIVELAESNRLYENPVHPYTKSLLSAIPLPDPDYERNRKRIVFDDQEYLRDQGEERVLREIERGHFVACTQKEFERYGGGVLV</sequence>
<keyword evidence="3" id="KW-0547">Nucleotide-binding</keyword>
<dbReference type="GO" id="GO:0016887">
    <property type="term" value="F:ATP hydrolysis activity"/>
    <property type="evidence" value="ECO:0007669"/>
    <property type="project" value="InterPro"/>
</dbReference>
<dbReference type="SUPFAM" id="SSF52540">
    <property type="entry name" value="P-loop containing nucleoside triphosphate hydrolases"/>
    <property type="match status" value="2"/>
</dbReference>
<name>A0A837KI84_9BACL</name>
<dbReference type="PANTHER" id="PTHR43776">
    <property type="entry name" value="TRANSPORT ATP-BINDING PROTEIN"/>
    <property type="match status" value="1"/>
</dbReference>
<dbReference type="NCBIfam" id="NF008453">
    <property type="entry name" value="PRK11308.1"/>
    <property type="match status" value="2"/>
</dbReference>
<dbReference type="EMBL" id="LDCN01000013">
    <property type="protein sequence ID" value="KLH96019.1"/>
    <property type="molecule type" value="Genomic_DNA"/>
</dbReference>
<dbReference type="Pfam" id="PF08352">
    <property type="entry name" value="oligo_HPY"/>
    <property type="match status" value="2"/>
</dbReference>
<keyword evidence="4" id="KW-0067">ATP-binding</keyword>
<dbReference type="Proteomes" id="UP000035218">
    <property type="component" value="Unassembled WGS sequence"/>
</dbReference>
<dbReference type="NCBIfam" id="NF007739">
    <property type="entry name" value="PRK10419.1"/>
    <property type="match status" value="2"/>
</dbReference>
<dbReference type="InterPro" id="IPR003593">
    <property type="entry name" value="AAA+_ATPase"/>
</dbReference>
<evidence type="ECO:0000313" key="7">
    <source>
        <dbReference type="Proteomes" id="UP000035218"/>
    </source>
</evidence>
<dbReference type="InterPro" id="IPR017871">
    <property type="entry name" value="ABC_transporter-like_CS"/>
</dbReference>
<dbReference type="InterPro" id="IPR050319">
    <property type="entry name" value="ABC_transp_ATP-bind"/>
</dbReference>
<dbReference type="InterPro" id="IPR003439">
    <property type="entry name" value="ABC_transporter-like_ATP-bd"/>
</dbReference>
<dbReference type="FunFam" id="3.40.50.300:FF:000016">
    <property type="entry name" value="Oligopeptide ABC transporter ATP-binding component"/>
    <property type="match status" value="2"/>
</dbReference>
<dbReference type="GO" id="GO:0015833">
    <property type="term" value="P:peptide transport"/>
    <property type="evidence" value="ECO:0007669"/>
    <property type="project" value="InterPro"/>
</dbReference>
<dbReference type="PROSITE" id="PS50893">
    <property type="entry name" value="ABC_TRANSPORTER_2"/>
    <property type="match status" value="2"/>
</dbReference>
<feature type="domain" description="ABC transporter" evidence="5">
    <location>
        <begin position="12"/>
        <end position="263"/>
    </location>
</feature>
<evidence type="ECO:0000313" key="6">
    <source>
        <dbReference type="EMBL" id="KLH96019.1"/>
    </source>
</evidence>
<protein>
    <recommendedName>
        <fullName evidence="5">ABC transporter domain-containing protein</fullName>
    </recommendedName>
</protein>
<organism evidence="6 7">
    <name type="scientific">Brevibacillus formosus</name>
    <dbReference type="NCBI Taxonomy" id="54913"/>
    <lineage>
        <taxon>Bacteria</taxon>
        <taxon>Bacillati</taxon>
        <taxon>Bacillota</taxon>
        <taxon>Bacilli</taxon>
        <taxon>Bacillales</taxon>
        <taxon>Paenibacillaceae</taxon>
        <taxon>Brevibacillus</taxon>
    </lineage>
</organism>
<gene>
    <name evidence="6" type="ORF">AA984_27440</name>
</gene>
<keyword evidence="2" id="KW-0813">Transport</keyword>
<comment type="caution">
    <text evidence="6">The sequence shown here is derived from an EMBL/GenBank/DDBJ whole genome shotgun (WGS) entry which is preliminary data.</text>
</comment>
<evidence type="ECO:0000256" key="4">
    <source>
        <dbReference type="ARBA" id="ARBA00022840"/>
    </source>
</evidence>
<dbReference type="CDD" id="cd03257">
    <property type="entry name" value="ABC_NikE_OppD_transporters"/>
    <property type="match status" value="2"/>
</dbReference>
<dbReference type="InterPro" id="IPR027417">
    <property type="entry name" value="P-loop_NTPase"/>
</dbReference>
<dbReference type="Gene3D" id="3.40.50.300">
    <property type="entry name" value="P-loop containing nucleotide triphosphate hydrolases"/>
    <property type="match status" value="2"/>
</dbReference>
<evidence type="ECO:0000256" key="1">
    <source>
        <dbReference type="ARBA" id="ARBA00005417"/>
    </source>
</evidence>
<evidence type="ECO:0000256" key="3">
    <source>
        <dbReference type="ARBA" id="ARBA00022741"/>
    </source>
</evidence>
<dbReference type="AlphaFoldDB" id="A0A837KI84"/>
<dbReference type="InterPro" id="IPR013563">
    <property type="entry name" value="Oligopep_ABC_C"/>
</dbReference>
<feature type="domain" description="ABC transporter" evidence="5">
    <location>
        <begin position="370"/>
        <end position="615"/>
    </location>
</feature>
<reference evidence="6 7" key="1">
    <citation type="submission" date="2015-05" db="EMBL/GenBank/DDBJ databases">
        <title>Genome sequencing project for genomic taxonomy and phylogenomics of Bacillus-like bacteria.</title>
        <authorList>
            <person name="Liu B."/>
            <person name="Wang J."/>
            <person name="Zhu Y."/>
            <person name="Liu G."/>
            <person name="Chen Q."/>
            <person name="Chen Z."/>
            <person name="Lan J."/>
            <person name="Che J."/>
            <person name="Ge C."/>
            <person name="Shi H."/>
            <person name="Pan Z."/>
            <person name="Liu X."/>
        </authorList>
    </citation>
    <scope>NUCLEOTIDE SEQUENCE [LARGE SCALE GENOMIC DNA]</scope>
    <source>
        <strain evidence="6 7">DSM 9885</strain>
    </source>
</reference>
<dbReference type="SMART" id="SM00382">
    <property type="entry name" value="AAA"/>
    <property type="match status" value="2"/>
</dbReference>
<dbReference type="Pfam" id="PF00005">
    <property type="entry name" value="ABC_tran"/>
    <property type="match status" value="2"/>
</dbReference>
<evidence type="ECO:0000256" key="2">
    <source>
        <dbReference type="ARBA" id="ARBA00022448"/>
    </source>
</evidence>
<comment type="similarity">
    <text evidence="1">Belongs to the ABC transporter superfamily.</text>
</comment>
<dbReference type="PROSITE" id="PS00211">
    <property type="entry name" value="ABC_TRANSPORTER_1"/>
    <property type="match status" value="2"/>
</dbReference>
<dbReference type="GO" id="GO:0055085">
    <property type="term" value="P:transmembrane transport"/>
    <property type="evidence" value="ECO:0007669"/>
    <property type="project" value="UniProtKB-ARBA"/>
</dbReference>
<proteinExistence type="inferred from homology"/>
<accession>A0A837KI84</accession>
<dbReference type="NCBIfam" id="TIGR01727">
    <property type="entry name" value="oligo_HPY"/>
    <property type="match status" value="1"/>
</dbReference>